<name>A0A5K7ZCJ5_9BACT</name>
<keyword evidence="2" id="KW-1185">Reference proteome</keyword>
<proteinExistence type="predicted"/>
<protein>
    <submittedName>
        <fullName evidence="1">Uncharacterized protein</fullName>
    </submittedName>
</protein>
<dbReference type="RefSeq" id="WP_155305038.1">
    <property type="nucleotide sequence ID" value="NZ_AP021875.1"/>
</dbReference>
<dbReference type="AlphaFoldDB" id="A0A5K7ZCJ5"/>
<reference evidence="1 2" key="1">
    <citation type="submission" date="2019-11" db="EMBL/GenBank/DDBJ databases">
        <title>Comparative genomics of hydrocarbon-degrading Desulfosarcina strains.</title>
        <authorList>
            <person name="Watanabe M."/>
            <person name="Kojima H."/>
            <person name="Fukui M."/>
        </authorList>
    </citation>
    <scope>NUCLEOTIDE SEQUENCE [LARGE SCALE GENOMIC DNA]</scope>
    <source>
        <strain evidence="1 2">PP31</strain>
    </source>
</reference>
<sequence length="345" mass="39674">MIQKLENGFLIALLTVCLTISISVSSLFALDVKGLANKEEKVTTVAKEVEYTKKWFFGSVHKNFNAILKEHPDFPNFAGVLESFDFLDITEYDPNYNPWGGGWGPANVKILQKFLVKSYGINENIAIGTNEYDAMQSLFTKFANYYSFKNGLKTYHVTQEKLTEDIKNSINSLFMYFRSSLPETEKNKLINFIDDFDKFLDNYYTEKTAIYIANTQKEKKEQQDRIASIKSGKESNDTYENAKIYYDAQNGFNLIQMPPVKPTMKYYFVSGKLESKDGDLYIVQRVIFGDIKYFVFRLTDSAGEKNFRIGGELQLIGQFVDLYKYTTTIGTKKYAPVFDAVFVEL</sequence>
<evidence type="ECO:0000313" key="1">
    <source>
        <dbReference type="EMBL" id="BBO76184.1"/>
    </source>
</evidence>
<gene>
    <name evidence="1" type="ORF">DSCW_36010</name>
</gene>
<dbReference type="EMBL" id="AP021875">
    <property type="protein sequence ID" value="BBO76184.1"/>
    <property type="molecule type" value="Genomic_DNA"/>
</dbReference>
<dbReference type="Proteomes" id="UP000427769">
    <property type="component" value="Chromosome"/>
</dbReference>
<organism evidence="1 2">
    <name type="scientific">Desulfosarcina widdelii</name>
    <dbReference type="NCBI Taxonomy" id="947919"/>
    <lineage>
        <taxon>Bacteria</taxon>
        <taxon>Pseudomonadati</taxon>
        <taxon>Thermodesulfobacteriota</taxon>
        <taxon>Desulfobacteria</taxon>
        <taxon>Desulfobacterales</taxon>
        <taxon>Desulfosarcinaceae</taxon>
        <taxon>Desulfosarcina</taxon>
    </lineage>
</organism>
<accession>A0A5K7ZCJ5</accession>
<evidence type="ECO:0000313" key="2">
    <source>
        <dbReference type="Proteomes" id="UP000427769"/>
    </source>
</evidence>
<dbReference type="KEGG" id="dwd:DSCW_36010"/>